<keyword evidence="3" id="KW-1185">Reference proteome</keyword>
<evidence type="ECO:0000256" key="1">
    <source>
        <dbReference type="SAM" id="MobiDB-lite"/>
    </source>
</evidence>
<evidence type="ECO:0000313" key="2">
    <source>
        <dbReference type="EMBL" id="KAK9803758.1"/>
    </source>
</evidence>
<feature type="compositionally biased region" description="Polar residues" evidence="1">
    <location>
        <begin position="47"/>
        <end position="59"/>
    </location>
</feature>
<accession>A0AAW1P4B4</accession>
<reference evidence="2 3" key="1">
    <citation type="journal article" date="2024" name="Nat. Commun.">
        <title>Phylogenomics reveals the evolutionary origins of lichenization in chlorophyte algae.</title>
        <authorList>
            <person name="Puginier C."/>
            <person name="Libourel C."/>
            <person name="Otte J."/>
            <person name="Skaloud P."/>
            <person name="Haon M."/>
            <person name="Grisel S."/>
            <person name="Petersen M."/>
            <person name="Berrin J.G."/>
            <person name="Delaux P.M."/>
            <person name="Dal Grande F."/>
            <person name="Keller J."/>
        </authorList>
    </citation>
    <scope>NUCLEOTIDE SEQUENCE [LARGE SCALE GENOMIC DNA]</scope>
    <source>
        <strain evidence="2 3">SAG 2036</strain>
    </source>
</reference>
<proteinExistence type="predicted"/>
<dbReference type="EMBL" id="JALJOQ010000056">
    <property type="protein sequence ID" value="KAK9803758.1"/>
    <property type="molecule type" value="Genomic_DNA"/>
</dbReference>
<evidence type="ECO:0000313" key="3">
    <source>
        <dbReference type="Proteomes" id="UP001465755"/>
    </source>
</evidence>
<name>A0AAW1P4B4_9CHLO</name>
<protein>
    <submittedName>
        <fullName evidence="2">Uncharacterized protein</fullName>
    </submittedName>
</protein>
<gene>
    <name evidence="2" type="ORF">WJX73_002712</name>
</gene>
<dbReference type="Proteomes" id="UP001465755">
    <property type="component" value="Unassembled WGS sequence"/>
</dbReference>
<dbReference type="AlphaFoldDB" id="A0AAW1P4B4"/>
<sequence>MDKKVVKPGDAYWFCFDTAWNTEYNCEVENQSTLKTTRFTLYGAPSNVPTSDLSSQASLTAKWPGNEAARQERFRQHQQGRQSLQPRAACLDQHPFFLLLWLAK</sequence>
<comment type="caution">
    <text evidence="2">The sequence shown here is derived from an EMBL/GenBank/DDBJ whole genome shotgun (WGS) entry which is preliminary data.</text>
</comment>
<organism evidence="2 3">
    <name type="scientific">Symbiochloris irregularis</name>
    <dbReference type="NCBI Taxonomy" id="706552"/>
    <lineage>
        <taxon>Eukaryota</taxon>
        <taxon>Viridiplantae</taxon>
        <taxon>Chlorophyta</taxon>
        <taxon>core chlorophytes</taxon>
        <taxon>Trebouxiophyceae</taxon>
        <taxon>Trebouxiales</taxon>
        <taxon>Trebouxiaceae</taxon>
        <taxon>Symbiochloris</taxon>
    </lineage>
</organism>
<feature type="region of interest" description="Disordered" evidence="1">
    <location>
        <begin position="47"/>
        <end position="81"/>
    </location>
</feature>